<gene>
    <name evidence="2" type="ORF">ACFFMS_18500</name>
</gene>
<keyword evidence="1" id="KW-0175">Coiled coil</keyword>
<evidence type="ECO:0000313" key="3">
    <source>
        <dbReference type="Proteomes" id="UP001589609"/>
    </source>
</evidence>
<feature type="coiled-coil region" evidence="1">
    <location>
        <begin position="7"/>
        <end position="41"/>
    </location>
</feature>
<evidence type="ECO:0000313" key="2">
    <source>
        <dbReference type="EMBL" id="MFB9760332.1"/>
    </source>
</evidence>
<evidence type="ECO:0000256" key="1">
    <source>
        <dbReference type="SAM" id="Coils"/>
    </source>
</evidence>
<dbReference type="Proteomes" id="UP001589609">
    <property type="component" value="Unassembled WGS sequence"/>
</dbReference>
<dbReference type="EMBL" id="JBHMAF010000129">
    <property type="protein sequence ID" value="MFB9760332.1"/>
    <property type="molecule type" value="Genomic_DNA"/>
</dbReference>
<reference evidence="2 3" key="1">
    <citation type="submission" date="2024-09" db="EMBL/GenBank/DDBJ databases">
        <authorList>
            <person name="Sun Q."/>
            <person name="Mori K."/>
        </authorList>
    </citation>
    <scope>NUCLEOTIDE SEQUENCE [LARGE SCALE GENOMIC DNA]</scope>
    <source>
        <strain evidence="2 3">JCM 11201</strain>
    </source>
</reference>
<name>A0ABV5WI83_9BACI</name>
<comment type="caution">
    <text evidence="2">The sequence shown here is derived from an EMBL/GenBank/DDBJ whole genome shotgun (WGS) entry which is preliminary data.</text>
</comment>
<keyword evidence="3" id="KW-1185">Reference proteome</keyword>
<accession>A0ABV5WI83</accession>
<evidence type="ECO:0008006" key="4">
    <source>
        <dbReference type="Google" id="ProtNLM"/>
    </source>
</evidence>
<dbReference type="RefSeq" id="WP_379950651.1">
    <property type="nucleotide sequence ID" value="NZ_JBHMAF010000129.1"/>
</dbReference>
<protein>
    <recommendedName>
        <fullName evidence="4">DUF3847 domain-containing protein</fullName>
    </recommendedName>
</protein>
<proteinExistence type="predicted"/>
<sequence>MDLYSPEQKHLLKIQKLQEKLKLEKKKLRDLEKKRNAEERKARSKRFIEVGAILESYFEIFGSEEAEQIGIQFGNFVKKKS</sequence>
<organism evidence="2 3">
    <name type="scientific">Ectobacillus funiculus</name>
    <dbReference type="NCBI Taxonomy" id="137993"/>
    <lineage>
        <taxon>Bacteria</taxon>
        <taxon>Bacillati</taxon>
        <taxon>Bacillota</taxon>
        <taxon>Bacilli</taxon>
        <taxon>Bacillales</taxon>
        <taxon>Bacillaceae</taxon>
        <taxon>Ectobacillus</taxon>
    </lineage>
</organism>